<evidence type="ECO:0000313" key="2">
    <source>
        <dbReference type="EMBL" id="KAJ7617430.1"/>
    </source>
</evidence>
<name>A0AAD7BDK9_9AGAR</name>
<feature type="compositionally biased region" description="Basic and acidic residues" evidence="1">
    <location>
        <begin position="1"/>
        <end position="10"/>
    </location>
</feature>
<keyword evidence="4" id="KW-1185">Reference proteome</keyword>
<protein>
    <submittedName>
        <fullName evidence="2">Uncharacterized protein</fullName>
    </submittedName>
</protein>
<sequence length="117" mass="12527">MAFGVDHDTPDAMGGETGVGTGMEASGSATGTASICGQKWKDQPRTGQSQRQKGRDDDILRLVKVPARLLLLKTHPQLFLRVKVDGRLNGKTQGEVKRGVLLVGAKTTPWQLEEACG</sequence>
<reference evidence="2" key="1">
    <citation type="submission" date="2023-03" db="EMBL/GenBank/DDBJ databases">
        <title>Massive genome expansion in bonnet fungi (Mycena s.s.) driven by repeated elements and novel gene families across ecological guilds.</title>
        <authorList>
            <consortium name="Lawrence Berkeley National Laboratory"/>
            <person name="Harder C.B."/>
            <person name="Miyauchi S."/>
            <person name="Viragh M."/>
            <person name="Kuo A."/>
            <person name="Thoen E."/>
            <person name="Andreopoulos B."/>
            <person name="Lu D."/>
            <person name="Skrede I."/>
            <person name="Drula E."/>
            <person name="Henrissat B."/>
            <person name="Morin E."/>
            <person name="Kohler A."/>
            <person name="Barry K."/>
            <person name="LaButti K."/>
            <person name="Morin E."/>
            <person name="Salamov A."/>
            <person name="Lipzen A."/>
            <person name="Mereny Z."/>
            <person name="Hegedus B."/>
            <person name="Baldrian P."/>
            <person name="Stursova M."/>
            <person name="Weitz H."/>
            <person name="Taylor A."/>
            <person name="Grigoriev I.V."/>
            <person name="Nagy L.G."/>
            <person name="Martin F."/>
            <person name="Kauserud H."/>
        </authorList>
    </citation>
    <scope>NUCLEOTIDE SEQUENCE</scope>
    <source>
        <strain evidence="2">9284</strain>
    </source>
</reference>
<gene>
    <name evidence="3" type="ORF">FB45DRAFT_871845</name>
    <name evidence="2" type="ORF">FB45DRAFT_872856</name>
</gene>
<dbReference type="EMBL" id="JARKIF010000018">
    <property type="protein sequence ID" value="KAJ7619743.1"/>
    <property type="molecule type" value="Genomic_DNA"/>
</dbReference>
<proteinExistence type="predicted"/>
<evidence type="ECO:0000313" key="4">
    <source>
        <dbReference type="Proteomes" id="UP001221142"/>
    </source>
</evidence>
<feature type="region of interest" description="Disordered" evidence="1">
    <location>
        <begin position="1"/>
        <end position="57"/>
    </location>
</feature>
<comment type="caution">
    <text evidence="2">The sequence shown here is derived from an EMBL/GenBank/DDBJ whole genome shotgun (WGS) entry which is preliminary data.</text>
</comment>
<dbReference type="AlphaFoldDB" id="A0AAD7BDK9"/>
<accession>A0AAD7BDK9</accession>
<dbReference type="Proteomes" id="UP001221142">
    <property type="component" value="Unassembled WGS sequence"/>
</dbReference>
<dbReference type="EMBL" id="JARKIF010000021">
    <property type="protein sequence ID" value="KAJ7617430.1"/>
    <property type="molecule type" value="Genomic_DNA"/>
</dbReference>
<evidence type="ECO:0000256" key="1">
    <source>
        <dbReference type="SAM" id="MobiDB-lite"/>
    </source>
</evidence>
<organism evidence="2 4">
    <name type="scientific">Roridomyces roridus</name>
    <dbReference type="NCBI Taxonomy" id="1738132"/>
    <lineage>
        <taxon>Eukaryota</taxon>
        <taxon>Fungi</taxon>
        <taxon>Dikarya</taxon>
        <taxon>Basidiomycota</taxon>
        <taxon>Agaricomycotina</taxon>
        <taxon>Agaricomycetes</taxon>
        <taxon>Agaricomycetidae</taxon>
        <taxon>Agaricales</taxon>
        <taxon>Marasmiineae</taxon>
        <taxon>Mycenaceae</taxon>
        <taxon>Roridomyces</taxon>
    </lineage>
</organism>
<evidence type="ECO:0000313" key="3">
    <source>
        <dbReference type="EMBL" id="KAJ7619743.1"/>
    </source>
</evidence>